<organism evidence="12 13">
    <name type="scientific">Asticcacaulis benevestitus DSM 16100 = ATCC BAA-896</name>
    <dbReference type="NCBI Taxonomy" id="1121022"/>
    <lineage>
        <taxon>Bacteria</taxon>
        <taxon>Pseudomonadati</taxon>
        <taxon>Pseudomonadota</taxon>
        <taxon>Alphaproteobacteria</taxon>
        <taxon>Caulobacterales</taxon>
        <taxon>Caulobacteraceae</taxon>
        <taxon>Asticcacaulis</taxon>
    </lineage>
</organism>
<dbReference type="STRING" id="1121022.GCA_000376105_02858"/>
<dbReference type="PROSITE" id="PS50110">
    <property type="entry name" value="RESPONSE_REGULATORY"/>
    <property type="match status" value="1"/>
</dbReference>
<dbReference type="GO" id="GO:0005737">
    <property type="term" value="C:cytoplasm"/>
    <property type="evidence" value="ECO:0007669"/>
    <property type="project" value="UniProtKB-SubCell"/>
</dbReference>
<proteinExistence type="inferred from homology"/>
<comment type="subcellular location">
    <subcellularLocation>
        <location evidence="5">Cytoplasm</location>
    </subcellularLocation>
</comment>
<sequence>MFMKCSYAQNDCLLWKFIQVWVVLEMIRVLIVDDSALMRKHLTGLLESAGDFTTRAVRNGAEALAVLEEDEFDVVTLDINMPVMDGLTCLSRIMATNPKPVVMVSSLTQEGAEATLEALNLGAVDYVQKPDGTISLSIDKIERELVTKIRMASRARIRRSLGLTNRIINTHKRIETSTKRASIPTPTRGPDRHGRAGLVLVGVSTGGPGTLEQILPYLEKGFPWPVLIAQHMPGSFTGVFARRLNGICQMPVVEVERQMPIEPSTIYIAKGDADLIVTRRGTGYSATPVPASRDHLWHPSVERMVQSALDIFPADRLIGVQLTGMGDDGASAMAQIQKRGGLTIAQNEDTCVVFGMPNELIKRGGASIVLPSHKIAGQLNTWLNARGERMGERSYVS</sequence>
<keyword evidence="9" id="KW-0812">Transmembrane</keyword>
<dbReference type="EC" id="3.5.1.44" evidence="5"/>
<feature type="active site" evidence="5 6">
    <location>
        <position position="231"/>
    </location>
</feature>
<dbReference type="GO" id="GO:0006935">
    <property type="term" value="P:chemotaxis"/>
    <property type="evidence" value="ECO:0007669"/>
    <property type="project" value="UniProtKB-UniRule"/>
</dbReference>
<comment type="similarity">
    <text evidence="5">Belongs to the CheB family.</text>
</comment>
<keyword evidence="5 7" id="KW-0597">Phosphoprotein</keyword>
<dbReference type="GO" id="GO:0000156">
    <property type="term" value="F:phosphorelay response regulator activity"/>
    <property type="evidence" value="ECO:0007669"/>
    <property type="project" value="InterPro"/>
</dbReference>
<evidence type="ECO:0000256" key="5">
    <source>
        <dbReference type="HAMAP-Rule" id="MF_00099"/>
    </source>
</evidence>
<keyword evidence="13" id="KW-1185">Reference proteome</keyword>
<evidence type="ECO:0000256" key="9">
    <source>
        <dbReference type="SAM" id="Phobius"/>
    </source>
</evidence>
<dbReference type="PROSITE" id="PS50122">
    <property type="entry name" value="CHEB"/>
    <property type="match status" value="1"/>
</dbReference>
<keyword evidence="2 5" id="KW-0145">Chemotaxis</keyword>
<keyword evidence="9" id="KW-1133">Transmembrane helix</keyword>
<dbReference type="InterPro" id="IPR011006">
    <property type="entry name" value="CheY-like_superfamily"/>
</dbReference>
<feature type="active site" evidence="5 6">
    <location>
        <position position="204"/>
    </location>
</feature>
<dbReference type="CDD" id="cd16432">
    <property type="entry name" value="CheB_Rec"/>
    <property type="match status" value="1"/>
</dbReference>
<dbReference type="CDD" id="cd17541">
    <property type="entry name" value="REC_CheB-like"/>
    <property type="match status" value="1"/>
</dbReference>
<dbReference type="SMART" id="SM00448">
    <property type="entry name" value="REC"/>
    <property type="match status" value="1"/>
</dbReference>
<dbReference type="Pfam" id="PF01339">
    <property type="entry name" value="CheB_methylest"/>
    <property type="match status" value="1"/>
</dbReference>
<evidence type="ECO:0000259" key="10">
    <source>
        <dbReference type="PROSITE" id="PS50110"/>
    </source>
</evidence>
<evidence type="ECO:0000256" key="4">
    <source>
        <dbReference type="ARBA" id="ARBA00048267"/>
    </source>
</evidence>
<dbReference type="PANTHER" id="PTHR42872">
    <property type="entry name" value="PROTEIN-GLUTAMATE METHYLESTERASE/PROTEIN-GLUTAMINE GLUTAMINASE"/>
    <property type="match status" value="1"/>
</dbReference>
<dbReference type="HAMAP" id="MF_00099">
    <property type="entry name" value="CheB_chemtxs"/>
    <property type="match status" value="1"/>
</dbReference>
<feature type="domain" description="Response regulatory" evidence="10">
    <location>
        <begin position="28"/>
        <end position="144"/>
    </location>
</feature>
<dbReference type="GO" id="GO:0008984">
    <property type="term" value="F:protein-glutamate methylesterase activity"/>
    <property type="evidence" value="ECO:0007669"/>
    <property type="project" value="UniProtKB-UniRule"/>
</dbReference>
<dbReference type="GO" id="GO:0050568">
    <property type="term" value="F:protein-glutamine glutaminase activity"/>
    <property type="evidence" value="ECO:0007669"/>
    <property type="project" value="UniProtKB-UniRule"/>
</dbReference>
<feature type="modified residue" description="4-aspartylphosphate" evidence="5 7">
    <location>
        <position position="78"/>
    </location>
</feature>
<comment type="function">
    <text evidence="5">Involved in chemotaxis. Part of a chemotaxis signal transduction system that modulates chemotaxis in response to various stimuli. Catalyzes the demethylation of specific methylglutamate residues introduced into the chemoreceptors (methyl-accepting chemotaxis proteins or MCP) by CheR. Also mediates the irreversible deamidation of specific glutamine residues to glutamic acid.</text>
</comment>
<feature type="domain" description="CheB-type methylesterase" evidence="11">
    <location>
        <begin position="184"/>
        <end position="386"/>
    </location>
</feature>
<feature type="region of interest" description="Disordered" evidence="8">
    <location>
        <begin position="176"/>
        <end position="195"/>
    </location>
</feature>
<comment type="catalytic activity">
    <reaction evidence="5">
        <text>L-glutaminyl-[protein] + H2O = L-glutamyl-[protein] + NH4(+)</text>
        <dbReference type="Rhea" id="RHEA:16441"/>
        <dbReference type="Rhea" id="RHEA-COMP:10207"/>
        <dbReference type="Rhea" id="RHEA-COMP:10208"/>
        <dbReference type="ChEBI" id="CHEBI:15377"/>
        <dbReference type="ChEBI" id="CHEBI:28938"/>
        <dbReference type="ChEBI" id="CHEBI:29973"/>
        <dbReference type="ChEBI" id="CHEBI:30011"/>
        <dbReference type="EC" id="3.5.1.44"/>
    </reaction>
</comment>
<evidence type="ECO:0000256" key="2">
    <source>
        <dbReference type="ARBA" id="ARBA00022500"/>
    </source>
</evidence>
<dbReference type="InterPro" id="IPR008248">
    <property type="entry name" value="CheB-like"/>
</dbReference>
<dbReference type="Gene3D" id="3.40.50.180">
    <property type="entry name" value="Methylesterase CheB, C-terminal domain"/>
    <property type="match status" value="1"/>
</dbReference>
<accession>V4PYY5</accession>
<dbReference type="AlphaFoldDB" id="V4PYY5"/>
<dbReference type="InterPro" id="IPR035909">
    <property type="entry name" value="CheB_C"/>
</dbReference>
<dbReference type="PATRIC" id="fig|1121022.4.peg.1469"/>
<keyword evidence="9" id="KW-0472">Membrane</keyword>
<evidence type="ECO:0000256" key="7">
    <source>
        <dbReference type="PROSITE-ProRule" id="PRU00169"/>
    </source>
</evidence>
<dbReference type="NCBIfam" id="NF001965">
    <property type="entry name" value="PRK00742.1"/>
    <property type="match status" value="1"/>
</dbReference>
<feature type="transmembrane region" description="Helical" evidence="9">
    <location>
        <begin position="12"/>
        <end position="31"/>
    </location>
</feature>
<comment type="PTM">
    <text evidence="5">Phosphorylated by CheA. Phosphorylation of the N-terminal regulatory domain activates the methylesterase activity.</text>
</comment>
<comment type="domain">
    <text evidence="5">Contains a C-terminal catalytic domain, and an N-terminal region which modulates catalytic activity.</text>
</comment>
<evidence type="ECO:0000256" key="1">
    <source>
        <dbReference type="ARBA" id="ARBA00022490"/>
    </source>
</evidence>
<dbReference type="Pfam" id="PF00072">
    <property type="entry name" value="Response_reg"/>
    <property type="match status" value="1"/>
</dbReference>
<feature type="active site" evidence="5 6">
    <location>
        <position position="328"/>
    </location>
</feature>
<evidence type="ECO:0000256" key="3">
    <source>
        <dbReference type="ARBA" id="ARBA00022801"/>
    </source>
</evidence>
<dbReference type="SUPFAM" id="SSF52172">
    <property type="entry name" value="CheY-like"/>
    <property type="match status" value="1"/>
</dbReference>
<dbReference type="EMBL" id="AWGB01000011">
    <property type="protein sequence ID" value="ESQ92624.1"/>
    <property type="molecule type" value="Genomic_DNA"/>
</dbReference>
<dbReference type="SUPFAM" id="SSF52738">
    <property type="entry name" value="Methylesterase CheB, C-terminal domain"/>
    <property type="match status" value="1"/>
</dbReference>
<protein>
    <recommendedName>
        <fullName evidence="5">Protein-glutamate methylesterase/protein-glutamine glutaminase</fullName>
        <ecNumber evidence="5">3.1.1.61</ecNumber>
        <ecNumber evidence="5">3.5.1.44</ecNumber>
    </recommendedName>
</protein>
<dbReference type="EC" id="3.1.1.61" evidence="5"/>
<dbReference type="PANTHER" id="PTHR42872:SF6">
    <property type="entry name" value="PROTEIN-GLUTAMATE METHYLESTERASE_PROTEIN-GLUTAMINE GLUTAMINASE"/>
    <property type="match status" value="1"/>
</dbReference>
<dbReference type="Gene3D" id="3.40.50.2300">
    <property type="match status" value="1"/>
</dbReference>
<keyword evidence="3 5" id="KW-0378">Hydrolase</keyword>
<evidence type="ECO:0000259" key="11">
    <source>
        <dbReference type="PROSITE" id="PS50122"/>
    </source>
</evidence>
<dbReference type="Proteomes" id="UP000017837">
    <property type="component" value="Unassembled WGS sequence"/>
</dbReference>
<reference evidence="12 13" key="1">
    <citation type="journal article" date="2014" name="Nature">
        <title>Sequential evolution of bacterial morphology by co-option of a developmental regulator.</title>
        <authorList>
            <person name="Jiang C."/>
            <person name="Brown P.J."/>
            <person name="Ducret A."/>
            <person name="Brun Y.V."/>
        </authorList>
    </citation>
    <scope>NUCLEOTIDE SEQUENCE [LARGE SCALE GENOMIC DNA]</scope>
    <source>
        <strain evidence="12 13">DSM 16100</strain>
    </source>
</reference>
<comment type="caution">
    <text evidence="12">The sequence shown here is derived from an EMBL/GenBank/DDBJ whole genome shotgun (WGS) entry which is preliminary data.</text>
</comment>
<evidence type="ECO:0000256" key="6">
    <source>
        <dbReference type="PROSITE-ProRule" id="PRU00050"/>
    </source>
</evidence>
<evidence type="ECO:0000256" key="8">
    <source>
        <dbReference type="SAM" id="MobiDB-lite"/>
    </source>
</evidence>
<dbReference type="PIRSF" id="PIRSF000876">
    <property type="entry name" value="RR_chemtxs_CheB"/>
    <property type="match status" value="1"/>
</dbReference>
<evidence type="ECO:0000313" key="13">
    <source>
        <dbReference type="Proteomes" id="UP000017837"/>
    </source>
</evidence>
<evidence type="ECO:0000313" key="12">
    <source>
        <dbReference type="EMBL" id="ESQ92624.1"/>
    </source>
</evidence>
<name>V4PYY5_9CAUL</name>
<dbReference type="eggNOG" id="COG2201">
    <property type="taxonomic scope" value="Bacteria"/>
</dbReference>
<gene>
    <name evidence="5" type="primary">cheB</name>
    <name evidence="12" type="ORF">ABENE_07340</name>
</gene>
<comment type="catalytic activity">
    <reaction evidence="4 5">
        <text>[protein]-L-glutamate 5-O-methyl ester + H2O = L-glutamyl-[protein] + methanol + H(+)</text>
        <dbReference type="Rhea" id="RHEA:23236"/>
        <dbReference type="Rhea" id="RHEA-COMP:10208"/>
        <dbReference type="Rhea" id="RHEA-COMP:10311"/>
        <dbReference type="ChEBI" id="CHEBI:15377"/>
        <dbReference type="ChEBI" id="CHEBI:15378"/>
        <dbReference type="ChEBI" id="CHEBI:17790"/>
        <dbReference type="ChEBI" id="CHEBI:29973"/>
        <dbReference type="ChEBI" id="CHEBI:82795"/>
        <dbReference type="EC" id="3.1.1.61"/>
    </reaction>
</comment>
<dbReference type="InterPro" id="IPR000673">
    <property type="entry name" value="Sig_transdc_resp-reg_Me-estase"/>
</dbReference>
<keyword evidence="1 5" id="KW-0963">Cytoplasm</keyword>
<dbReference type="InterPro" id="IPR001789">
    <property type="entry name" value="Sig_transdc_resp-reg_receiver"/>
</dbReference>